<accession>J3L1B1</accession>
<organism evidence="1">
    <name type="scientific">Oryza brachyantha</name>
    <name type="common">malo sina</name>
    <dbReference type="NCBI Taxonomy" id="4533"/>
    <lineage>
        <taxon>Eukaryota</taxon>
        <taxon>Viridiplantae</taxon>
        <taxon>Streptophyta</taxon>
        <taxon>Embryophyta</taxon>
        <taxon>Tracheophyta</taxon>
        <taxon>Spermatophyta</taxon>
        <taxon>Magnoliopsida</taxon>
        <taxon>Liliopsida</taxon>
        <taxon>Poales</taxon>
        <taxon>Poaceae</taxon>
        <taxon>BOP clade</taxon>
        <taxon>Oryzoideae</taxon>
        <taxon>Oryzeae</taxon>
        <taxon>Oryzinae</taxon>
        <taxon>Oryza</taxon>
    </lineage>
</organism>
<keyword evidence="2" id="KW-1185">Reference proteome</keyword>
<dbReference type="Proteomes" id="UP000006038">
    <property type="component" value="Chromosome 1"/>
</dbReference>
<proteinExistence type="predicted"/>
<protein>
    <submittedName>
        <fullName evidence="1">Uncharacterized protein</fullName>
    </submittedName>
</protein>
<dbReference type="HOGENOM" id="CLU_2761808_0_0_1"/>
<evidence type="ECO:0000313" key="1">
    <source>
        <dbReference type="EnsemblPlants" id="OB01G30170.1"/>
    </source>
</evidence>
<dbReference type="Gramene" id="OB01G30170.1">
    <property type="protein sequence ID" value="OB01G30170.1"/>
    <property type="gene ID" value="OB01G30170"/>
</dbReference>
<reference evidence="1" key="2">
    <citation type="submission" date="2013-04" db="UniProtKB">
        <authorList>
            <consortium name="EnsemblPlants"/>
        </authorList>
    </citation>
    <scope>IDENTIFICATION</scope>
</reference>
<dbReference type="EnsemblPlants" id="OB01G30170.1">
    <property type="protein sequence ID" value="OB01G30170.1"/>
    <property type="gene ID" value="OB01G30170"/>
</dbReference>
<reference evidence="1" key="1">
    <citation type="journal article" date="2013" name="Nat. Commun.">
        <title>Whole-genome sequencing of Oryza brachyantha reveals mechanisms underlying Oryza genome evolution.</title>
        <authorList>
            <person name="Chen J."/>
            <person name="Huang Q."/>
            <person name="Gao D."/>
            <person name="Wang J."/>
            <person name="Lang Y."/>
            <person name="Liu T."/>
            <person name="Li B."/>
            <person name="Bai Z."/>
            <person name="Luis Goicoechea J."/>
            <person name="Liang C."/>
            <person name="Chen C."/>
            <person name="Zhang W."/>
            <person name="Sun S."/>
            <person name="Liao Y."/>
            <person name="Zhang X."/>
            <person name="Yang L."/>
            <person name="Song C."/>
            <person name="Wang M."/>
            <person name="Shi J."/>
            <person name="Liu G."/>
            <person name="Liu J."/>
            <person name="Zhou H."/>
            <person name="Zhou W."/>
            <person name="Yu Q."/>
            <person name="An N."/>
            <person name="Chen Y."/>
            <person name="Cai Q."/>
            <person name="Wang B."/>
            <person name="Liu B."/>
            <person name="Min J."/>
            <person name="Huang Y."/>
            <person name="Wu H."/>
            <person name="Li Z."/>
            <person name="Zhang Y."/>
            <person name="Yin Y."/>
            <person name="Song W."/>
            <person name="Jiang J."/>
            <person name="Jackson S.A."/>
            <person name="Wing R.A."/>
            <person name="Wang J."/>
            <person name="Chen M."/>
        </authorList>
    </citation>
    <scope>NUCLEOTIDE SEQUENCE [LARGE SCALE GENOMIC DNA]</scope>
    <source>
        <strain evidence="1">cv. IRGC 101232</strain>
    </source>
</reference>
<dbReference type="AlphaFoldDB" id="J3L1B1"/>
<sequence>MAPFGGILRAGGRLLGSQLRPKGCRTVACACLIGQGWSDSACYIIDWEKETSFPFPGTFEKVMPIDDMEC</sequence>
<evidence type="ECO:0000313" key="2">
    <source>
        <dbReference type="Proteomes" id="UP000006038"/>
    </source>
</evidence>
<name>J3L1B1_ORYBR</name>